<keyword evidence="11" id="KW-1185">Reference proteome</keyword>
<feature type="region of interest" description="Disordered" evidence="8">
    <location>
        <begin position="15"/>
        <end position="83"/>
    </location>
</feature>
<organism evidence="10 11">
    <name type="scientific">Viridothelium virens</name>
    <name type="common">Speckled blister lichen</name>
    <name type="synonym">Trypethelium virens</name>
    <dbReference type="NCBI Taxonomy" id="1048519"/>
    <lineage>
        <taxon>Eukaryota</taxon>
        <taxon>Fungi</taxon>
        <taxon>Dikarya</taxon>
        <taxon>Ascomycota</taxon>
        <taxon>Pezizomycotina</taxon>
        <taxon>Dothideomycetes</taxon>
        <taxon>Dothideomycetes incertae sedis</taxon>
        <taxon>Trypetheliales</taxon>
        <taxon>Trypetheliaceae</taxon>
        <taxon>Viridothelium</taxon>
    </lineage>
</organism>
<accession>A0A6A6H391</accession>
<evidence type="ECO:0000313" key="11">
    <source>
        <dbReference type="Proteomes" id="UP000800092"/>
    </source>
</evidence>
<dbReference type="InterPro" id="IPR044280">
    <property type="entry name" value="Hac1/HY5"/>
</dbReference>
<dbReference type="SMART" id="SM00338">
    <property type="entry name" value="BRLZ"/>
    <property type="match status" value="1"/>
</dbReference>
<evidence type="ECO:0000256" key="8">
    <source>
        <dbReference type="SAM" id="MobiDB-lite"/>
    </source>
</evidence>
<evidence type="ECO:0000259" key="9">
    <source>
        <dbReference type="PROSITE" id="PS50217"/>
    </source>
</evidence>
<evidence type="ECO:0000256" key="6">
    <source>
        <dbReference type="ARBA" id="ARBA00023230"/>
    </source>
</evidence>
<reference evidence="10" key="1">
    <citation type="journal article" date="2020" name="Stud. Mycol.">
        <title>101 Dothideomycetes genomes: a test case for predicting lifestyles and emergence of pathogens.</title>
        <authorList>
            <person name="Haridas S."/>
            <person name="Albert R."/>
            <person name="Binder M."/>
            <person name="Bloem J."/>
            <person name="Labutti K."/>
            <person name="Salamov A."/>
            <person name="Andreopoulos B."/>
            <person name="Baker S."/>
            <person name="Barry K."/>
            <person name="Bills G."/>
            <person name="Bluhm B."/>
            <person name="Cannon C."/>
            <person name="Castanera R."/>
            <person name="Culley D."/>
            <person name="Daum C."/>
            <person name="Ezra D."/>
            <person name="Gonzalez J."/>
            <person name="Henrissat B."/>
            <person name="Kuo A."/>
            <person name="Liang C."/>
            <person name="Lipzen A."/>
            <person name="Lutzoni F."/>
            <person name="Magnuson J."/>
            <person name="Mondo S."/>
            <person name="Nolan M."/>
            <person name="Ohm R."/>
            <person name="Pangilinan J."/>
            <person name="Park H.-J."/>
            <person name="Ramirez L."/>
            <person name="Alfaro M."/>
            <person name="Sun H."/>
            <person name="Tritt A."/>
            <person name="Yoshinaga Y."/>
            <person name="Zwiers L.-H."/>
            <person name="Turgeon B."/>
            <person name="Goodwin S."/>
            <person name="Spatafora J."/>
            <person name="Crous P."/>
            <person name="Grigoriev I."/>
        </authorList>
    </citation>
    <scope>NUCLEOTIDE SEQUENCE</scope>
    <source>
        <strain evidence="10">Tuck. ex Michener</strain>
    </source>
</reference>
<evidence type="ECO:0000256" key="4">
    <source>
        <dbReference type="ARBA" id="ARBA00023125"/>
    </source>
</evidence>
<comment type="similarity">
    <text evidence="2">Belongs to the bZIP family.</text>
</comment>
<dbReference type="GO" id="GO:0005634">
    <property type="term" value="C:nucleus"/>
    <property type="evidence" value="ECO:0007669"/>
    <property type="project" value="UniProtKB-SubCell"/>
</dbReference>
<feature type="compositionally biased region" description="Polar residues" evidence="8">
    <location>
        <begin position="22"/>
        <end position="31"/>
    </location>
</feature>
<dbReference type="AlphaFoldDB" id="A0A6A6H391"/>
<gene>
    <name evidence="10" type="ORF">EV356DRAFT_248105</name>
</gene>
<evidence type="ECO:0000313" key="10">
    <source>
        <dbReference type="EMBL" id="KAF2232452.1"/>
    </source>
</evidence>
<dbReference type="OrthoDB" id="674948at2759"/>
<dbReference type="GO" id="GO:0000981">
    <property type="term" value="F:DNA-binding transcription factor activity, RNA polymerase II-specific"/>
    <property type="evidence" value="ECO:0007669"/>
    <property type="project" value="InterPro"/>
</dbReference>
<dbReference type="GO" id="GO:0003677">
    <property type="term" value="F:DNA binding"/>
    <property type="evidence" value="ECO:0007669"/>
    <property type="project" value="UniProtKB-KW"/>
</dbReference>
<dbReference type="SUPFAM" id="SSF57959">
    <property type="entry name" value="Leucine zipper domain"/>
    <property type="match status" value="1"/>
</dbReference>
<keyword evidence="6" id="KW-0834">Unfolded protein response</keyword>
<proteinExistence type="inferred from homology"/>
<dbReference type="EMBL" id="ML991815">
    <property type="protein sequence ID" value="KAF2232452.1"/>
    <property type="molecule type" value="Genomic_DNA"/>
</dbReference>
<keyword evidence="7" id="KW-0539">Nucleus</keyword>
<dbReference type="Proteomes" id="UP000800092">
    <property type="component" value="Unassembled WGS sequence"/>
</dbReference>
<dbReference type="InterPro" id="IPR004827">
    <property type="entry name" value="bZIP"/>
</dbReference>
<feature type="compositionally biased region" description="Basic and acidic residues" evidence="8">
    <location>
        <begin position="35"/>
        <end position="44"/>
    </location>
</feature>
<dbReference type="GO" id="GO:0006986">
    <property type="term" value="P:response to unfolded protein"/>
    <property type="evidence" value="ECO:0007669"/>
    <property type="project" value="UniProtKB-KW"/>
</dbReference>
<feature type="domain" description="BZIP" evidence="9">
    <location>
        <begin position="78"/>
        <end position="141"/>
    </location>
</feature>
<feature type="compositionally biased region" description="Low complexity" evidence="8">
    <location>
        <begin position="178"/>
        <end position="195"/>
    </location>
</feature>
<dbReference type="PANTHER" id="PTHR46714:SF6">
    <property type="entry name" value="TRANSCRIPTIONAL ACTIVATOR HAC1"/>
    <property type="match status" value="1"/>
</dbReference>
<dbReference type="PROSITE" id="PS50217">
    <property type="entry name" value="BZIP"/>
    <property type="match status" value="1"/>
</dbReference>
<dbReference type="Pfam" id="PF00170">
    <property type="entry name" value="bZIP_1"/>
    <property type="match status" value="1"/>
</dbReference>
<dbReference type="GO" id="GO:0045944">
    <property type="term" value="P:positive regulation of transcription by RNA polymerase II"/>
    <property type="evidence" value="ECO:0007669"/>
    <property type="project" value="InterPro"/>
</dbReference>
<keyword evidence="4" id="KW-0238">DNA-binding</keyword>
<dbReference type="PANTHER" id="PTHR46714">
    <property type="entry name" value="TRANSCRIPTIONAL ACTIVATOR HAC1"/>
    <property type="match status" value="1"/>
</dbReference>
<dbReference type="InterPro" id="IPR046347">
    <property type="entry name" value="bZIP_sf"/>
</dbReference>
<dbReference type="PROSITE" id="PS00036">
    <property type="entry name" value="BZIP_BASIC"/>
    <property type="match status" value="1"/>
</dbReference>
<dbReference type="Gene3D" id="1.20.5.170">
    <property type="match status" value="1"/>
</dbReference>
<comment type="subcellular location">
    <subcellularLocation>
        <location evidence="1">Nucleus</location>
    </subcellularLocation>
</comment>
<feature type="compositionally biased region" description="Basic and acidic residues" evidence="8">
    <location>
        <begin position="72"/>
        <end position="82"/>
    </location>
</feature>
<name>A0A6A6H391_VIRVR</name>
<evidence type="ECO:0000256" key="5">
    <source>
        <dbReference type="ARBA" id="ARBA00023163"/>
    </source>
</evidence>
<protein>
    <recommendedName>
        <fullName evidence="9">BZIP domain-containing protein</fullName>
    </recommendedName>
</protein>
<feature type="region of interest" description="Disordered" evidence="8">
    <location>
        <begin position="145"/>
        <end position="198"/>
    </location>
</feature>
<evidence type="ECO:0000256" key="3">
    <source>
        <dbReference type="ARBA" id="ARBA00023015"/>
    </source>
</evidence>
<evidence type="ECO:0000256" key="1">
    <source>
        <dbReference type="ARBA" id="ARBA00004123"/>
    </source>
</evidence>
<keyword evidence="3" id="KW-0805">Transcription regulation</keyword>
<keyword evidence="5" id="KW-0804">Transcription</keyword>
<evidence type="ECO:0000256" key="2">
    <source>
        <dbReference type="ARBA" id="ARBA00007163"/>
    </source>
</evidence>
<evidence type="ECO:0000256" key="7">
    <source>
        <dbReference type="ARBA" id="ARBA00023242"/>
    </source>
</evidence>
<sequence>MDASAFHSASLISPSDSLMSSYTYSPNTISPQALDRAEGRHEGTKASPKKRKSWGQVLPEPKTNLPPRKRAKTEDEKEQRRIERVKRNRLAAHNSRERKRAEVDQLTQEKQCLESQMHSMQVRMNEMHAQLLRYQKMYPHVPTKAVSMSPPLKDELDFEGDSAYSSSSTSTIDPREASFSSPAPSDMSSPLSSHSDAQAPVFKAESTTLMPDLTQHSAAMLCDLQCQSELSTSTTPLNHTSRSTTSIPSSWLVQMAAFRLRCLTTTLSTFMTLTSTTFSILAASSPLTRIR</sequence>